<protein>
    <submittedName>
        <fullName evidence="2">Uncharacterized protein</fullName>
    </submittedName>
</protein>
<sequence>MPVALQRRLATCSGLLRRSLSDQTRRSPTSTSTNLKGNQLGPTIQEDHQSFRVRKDGAPLPLPPLLDPIVLEERSRWEQPKAKPDASTLTPFQRKLLANPYAHALASPVRECRATHHFFPSALLTTLHPRPHPETSDLWLLPVSLTTSKKQLGVPYRFLSRRVIADYLGKKRSWRQGVYQRMREKLGSGTEELVWREDMPDLILRLLRTSLMGKLRWYFNTAGRLVPVPSPRTEDIEGVEDVSCVLFFGSLKTRADEIRVQVDREVAADDSLATSYANSMKRVLDPLQAKGIRRPSWWMGPVVPRLKPRIRYPELDFKTTQYKGRKVAVYSLEDLLGDENVKELVRGSKVEGERCVVMKTARHNVPTEILLMQLQVYLASPGP</sequence>
<dbReference type="Proteomes" id="UP000799770">
    <property type="component" value="Unassembled WGS sequence"/>
</dbReference>
<dbReference type="AlphaFoldDB" id="A0A6A5ZSE9"/>
<accession>A0A6A5ZSE9</accession>
<reference evidence="2" key="1">
    <citation type="journal article" date="2020" name="Stud. Mycol.">
        <title>101 Dothideomycetes genomes: a test case for predicting lifestyles and emergence of pathogens.</title>
        <authorList>
            <person name="Haridas S."/>
            <person name="Albert R."/>
            <person name="Binder M."/>
            <person name="Bloem J."/>
            <person name="Labutti K."/>
            <person name="Salamov A."/>
            <person name="Andreopoulos B."/>
            <person name="Baker S."/>
            <person name="Barry K."/>
            <person name="Bills G."/>
            <person name="Bluhm B."/>
            <person name="Cannon C."/>
            <person name="Castanera R."/>
            <person name="Culley D."/>
            <person name="Daum C."/>
            <person name="Ezra D."/>
            <person name="Gonzalez J."/>
            <person name="Henrissat B."/>
            <person name="Kuo A."/>
            <person name="Liang C."/>
            <person name="Lipzen A."/>
            <person name="Lutzoni F."/>
            <person name="Magnuson J."/>
            <person name="Mondo S."/>
            <person name="Nolan M."/>
            <person name="Ohm R."/>
            <person name="Pangilinan J."/>
            <person name="Park H.-J."/>
            <person name="Ramirez L."/>
            <person name="Alfaro M."/>
            <person name="Sun H."/>
            <person name="Tritt A."/>
            <person name="Yoshinaga Y."/>
            <person name="Zwiers L.-H."/>
            <person name="Turgeon B."/>
            <person name="Goodwin S."/>
            <person name="Spatafora J."/>
            <person name="Crous P."/>
            <person name="Grigoriev I."/>
        </authorList>
    </citation>
    <scope>NUCLEOTIDE SEQUENCE</scope>
    <source>
        <strain evidence="2">CBS 627.86</strain>
    </source>
</reference>
<gene>
    <name evidence="2" type="ORF">BDV96DRAFT_562632</name>
</gene>
<proteinExistence type="predicted"/>
<dbReference type="OrthoDB" id="3363286at2759"/>
<evidence type="ECO:0000313" key="2">
    <source>
        <dbReference type="EMBL" id="KAF2121914.1"/>
    </source>
</evidence>
<feature type="compositionally biased region" description="Polar residues" evidence="1">
    <location>
        <begin position="26"/>
        <end position="42"/>
    </location>
</feature>
<dbReference type="EMBL" id="ML977311">
    <property type="protein sequence ID" value="KAF2121914.1"/>
    <property type="molecule type" value="Genomic_DNA"/>
</dbReference>
<keyword evidence="3" id="KW-1185">Reference proteome</keyword>
<evidence type="ECO:0000313" key="3">
    <source>
        <dbReference type="Proteomes" id="UP000799770"/>
    </source>
</evidence>
<name>A0A6A5ZSE9_9PLEO</name>
<feature type="region of interest" description="Disordered" evidence="1">
    <location>
        <begin position="19"/>
        <end position="42"/>
    </location>
</feature>
<evidence type="ECO:0000256" key="1">
    <source>
        <dbReference type="SAM" id="MobiDB-lite"/>
    </source>
</evidence>
<organism evidence="2 3">
    <name type="scientific">Lophiotrema nucula</name>
    <dbReference type="NCBI Taxonomy" id="690887"/>
    <lineage>
        <taxon>Eukaryota</taxon>
        <taxon>Fungi</taxon>
        <taxon>Dikarya</taxon>
        <taxon>Ascomycota</taxon>
        <taxon>Pezizomycotina</taxon>
        <taxon>Dothideomycetes</taxon>
        <taxon>Pleosporomycetidae</taxon>
        <taxon>Pleosporales</taxon>
        <taxon>Lophiotremataceae</taxon>
        <taxon>Lophiotrema</taxon>
    </lineage>
</organism>